<dbReference type="InterPro" id="IPR004288">
    <property type="entry name" value="Competence_ComC"/>
</dbReference>
<dbReference type="NCBIfam" id="TIGR01847">
    <property type="entry name" value="bacteriocin_sig"/>
    <property type="match status" value="1"/>
</dbReference>
<keyword evidence="8" id="KW-0078">Bacteriocin</keyword>
<dbReference type="EMBL" id="CAKC01000068">
    <property type="protein sequence ID" value="CCI87457.1"/>
    <property type="molecule type" value="Genomic_DNA"/>
</dbReference>
<dbReference type="GO" id="GO:0031640">
    <property type="term" value="P:killing of cells of another organism"/>
    <property type="evidence" value="ECO:0007669"/>
    <property type="project" value="UniProtKB-KW"/>
</dbReference>
<dbReference type="GO" id="GO:0005576">
    <property type="term" value="C:extracellular region"/>
    <property type="evidence" value="ECO:0007669"/>
    <property type="project" value="UniProtKB-SubCell"/>
</dbReference>
<evidence type="ECO:0000313" key="11">
    <source>
        <dbReference type="Proteomes" id="UP000009326"/>
    </source>
</evidence>
<comment type="similarity">
    <text evidence="3">Belongs to the ComC family.</text>
</comment>
<evidence type="ECO:0000256" key="5">
    <source>
        <dbReference type="ARBA" id="ARBA00022529"/>
    </source>
</evidence>
<keyword evidence="7" id="KW-0588">Pheromone</keyword>
<dbReference type="Proteomes" id="UP000009326">
    <property type="component" value="Unassembled WGS sequence"/>
</dbReference>
<evidence type="ECO:0000256" key="9">
    <source>
        <dbReference type="ARBA" id="ARBA00023287"/>
    </source>
</evidence>
<keyword evidence="9" id="KW-0178">Competence</keyword>
<accession>I7J3B0</accession>
<evidence type="ECO:0000256" key="7">
    <source>
        <dbReference type="ARBA" id="ARBA00023044"/>
    </source>
</evidence>
<comment type="caution">
    <text evidence="10">The sequence shown here is derived from an EMBL/GenBank/DDBJ whole genome shotgun (WGS) entry which is preliminary data.</text>
</comment>
<dbReference type="GO" id="GO:0005186">
    <property type="term" value="F:pheromone activity"/>
    <property type="evidence" value="ECO:0007669"/>
    <property type="project" value="InterPro"/>
</dbReference>
<keyword evidence="6" id="KW-0044">Antibiotic</keyword>
<evidence type="ECO:0000256" key="3">
    <source>
        <dbReference type="ARBA" id="ARBA00009039"/>
    </source>
</evidence>
<evidence type="ECO:0000256" key="4">
    <source>
        <dbReference type="ARBA" id="ARBA00022525"/>
    </source>
</evidence>
<dbReference type="Pfam" id="PF03047">
    <property type="entry name" value="ComC"/>
    <property type="match status" value="1"/>
</dbReference>
<dbReference type="AlphaFoldDB" id="I7J3B0"/>
<keyword evidence="4" id="KW-0964">Secreted</keyword>
<evidence type="ECO:0000256" key="8">
    <source>
        <dbReference type="ARBA" id="ARBA00023048"/>
    </source>
</evidence>
<evidence type="ECO:0000256" key="2">
    <source>
        <dbReference type="ARBA" id="ARBA00004613"/>
    </source>
</evidence>
<evidence type="ECO:0000256" key="6">
    <source>
        <dbReference type="ARBA" id="ARBA00023022"/>
    </source>
</evidence>
<protein>
    <submittedName>
        <fullName evidence="10">Uncharacterized protein</fullName>
    </submittedName>
</protein>
<evidence type="ECO:0000256" key="1">
    <source>
        <dbReference type="ARBA" id="ARBA00002667"/>
    </source>
</evidence>
<keyword evidence="5" id="KW-0929">Antimicrobial</keyword>
<dbReference type="InterPro" id="IPR010133">
    <property type="entry name" value="Bacteriocin_signal_seq"/>
</dbReference>
<evidence type="ECO:0000313" key="10">
    <source>
        <dbReference type="EMBL" id="CCI87457.1"/>
    </source>
</evidence>
<sequence>MDKKEQTFVELSEKELETVVGGSGILFKNDFWHKLMDSLCRNFNSKKC</sequence>
<proteinExistence type="inferred from homology"/>
<dbReference type="RefSeq" id="WP_008473690.1">
    <property type="nucleotide sequence ID" value="NZ_AYZO01000018.1"/>
</dbReference>
<dbReference type="GO" id="GO:0042742">
    <property type="term" value="P:defense response to bacterium"/>
    <property type="evidence" value="ECO:0007669"/>
    <property type="project" value="UniProtKB-KW"/>
</dbReference>
<reference evidence="10 11" key="1">
    <citation type="submission" date="2012-06" db="EMBL/GenBank/DDBJ databases">
        <title>Draft genome sequence of Lactobacillus gigeriorum CRBIP 24.85T, isolated from chicken crop.</title>
        <authorList>
            <person name="Cousin S."/>
            <person name="Ma L."/>
            <person name="Creno S."/>
            <person name="Clermont D."/>
            <person name="Loux V."/>
            <person name="Bizet C."/>
            <person name="Bouchier C."/>
        </authorList>
    </citation>
    <scope>NUCLEOTIDE SEQUENCE [LARGE SCALE GENOMIC DNA]</scope>
    <source>
        <strain evidence="11">CRBIP 24.85T</strain>
    </source>
</reference>
<comment type="subcellular location">
    <subcellularLocation>
        <location evidence="2">Secreted</location>
    </subcellularLocation>
</comment>
<comment type="function">
    <text evidence="1">Acts as a pheromone, induces cells to develop competence for genetic transformation.</text>
</comment>
<gene>
    <name evidence="10" type="ORF">BN52_04915</name>
</gene>
<organism evidence="10 11">
    <name type="scientific">Lactobacillus gigeriorum DSM 23908 = CRBIP 24.85</name>
    <dbReference type="NCBI Taxonomy" id="1423751"/>
    <lineage>
        <taxon>Bacteria</taxon>
        <taxon>Bacillati</taxon>
        <taxon>Bacillota</taxon>
        <taxon>Bacilli</taxon>
        <taxon>Lactobacillales</taxon>
        <taxon>Lactobacillaceae</taxon>
        <taxon>Lactobacillus</taxon>
    </lineage>
</organism>
<name>I7J3B0_9LACO</name>